<dbReference type="Proteomes" id="UP000245207">
    <property type="component" value="Unassembled WGS sequence"/>
</dbReference>
<keyword evidence="1" id="KW-1133">Transmembrane helix</keyword>
<organism evidence="2 3">
    <name type="scientific">Artemisia annua</name>
    <name type="common">Sweet wormwood</name>
    <dbReference type="NCBI Taxonomy" id="35608"/>
    <lineage>
        <taxon>Eukaryota</taxon>
        <taxon>Viridiplantae</taxon>
        <taxon>Streptophyta</taxon>
        <taxon>Embryophyta</taxon>
        <taxon>Tracheophyta</taxon>
        <taxon>Spermatophyta</taxon>
        <taxon>Magnoliopsida</taxon>
        <taxon>eudicotyledons</taxon>
        <taxon>Gunneridae</taxon>
        <taxon>Pentapetalae</taxon>
        <taxon>asterids</taxon>
        <taxon>campanulids</taxon>
        <taxon>Asterales</taxon>
        <taxon>Asteraceae</taxon>
        <taxon>Asteroideae</taxon>
        <taxon>Anthemideae</taxon>
        <taxon>Artemisiinae</taxon>
        <taxon>Artemisia</taxon>
    </lineage>
</organism>
<evidence type="ECO:0000256" key="1">
    <source>
        <dbReference type="SAM" id="Phobius"/>
    </source>
</evidence>
<gene>
    <name evidence="2" type="ORF">CTI12_AA449470</name>
</gene>
<dbReference type="AlphaFoldDB" id="A0A2U1LVG1"/>
<keyword evidence="1" id="KW-0472">Membrane</keyword>
<name>A0A2U1LVG1_ARTAN</name>
<comment type="caution">
    <text evidence="2">The sequence shown here is derived from an EMBL/GenBank/DDBJ whole genome shotgun (WGS) entry which is preliminary data.</text>
</comment>
<proteinExistence type="predicted"/>
<reference evidence="2 3" key="1">
    <citation type="journal article" date="2018" name="Mol. Plant">
        <title>The genome of Artemisia annua provides insight into the evolution of Asteraceae family and artemisinin biosynthesis.</title>
        <authorList>
            <person name="Shen Q."/>
            <person name="Zhang L."/>
            <person name="Liao Z."/>
            <person name="Wang S."/>
            <person name="Yan T."/>
            <person name="Shi P."/>
            <person name="Liu M."/>
            <person name="Fu X."/>
            <person name="Pan Q."/>
            <person name="Wang Y."/>
            <person name="Lv Z."/>
            <person name="Lu X."/>
            <person name="Zhang F."/>
            <person name="Jiang W."/>
            <person name="Ma Y."/>
            <person name="Chen M."/>
            <person name="Hao X."/>
            <person name="Li L."/>
            <person name="Tang Y."/>
            <person name="Lv G."/>
            <person name="Zhou Y."/>
            <person name="Sun X."/>
            <person name="Brodelius P.E."/>
            <person name="Rose J.K.C."/>
            <person name="Tang K."/>
        </authorList>
    </citation>
    <scope>NUCLEOTIDE SEQUENCE [LARGE SCALE GENOMIC DNA]</scope>
    <source>
        <strain evidence="3">cv. Huhao1</strain>
        <tissue evidence="2">Leaf</tissue>
    </source>
</reference>
<dbReference type="EMBL" id="PKPP01007585">
    <property type="protein sequence ID" value="PWA52999.1"/>
    <property type="molecule type" value="Genomic_DNA"/>
</dbReference>
<sequence>MAALQLRVTSSLDNGNTSLEFLNEYDCMTDFLMLSAGPECGVILVTLWLICCLLKHFSGCISYGLEEVGGREALDKDFAEINGTIFTSHPGVIGITDGVGIDSLKDFGVKGR</sequence>
<keyword evidence="1" id="KW-0812">Transmembrane</keyword>
<feature type="transmembrane region" description="Helical" evidence="1">
    <location>
        <begin position="31"/>
        <end position="54"/>
    </location>
</feature>
<accession>A0A2U1LVG1</accession>
<protein>
    <submittedName>
        <fullName evidence="2">Uncharacterized protein</fullName>
    </submittedName>
</protein>
<evidence type="ECO:0000313" key="3">
    <source>
        <dbReference type="Proteomes" id="UP000245207"/>
    </source>
</evidence>
<keyword evidence="3" id="KW-1185">Reference proteome</keyword>
<evidence type="ECO:0000313" key="2">
    <source>
        <dbReference type="EMBL" id="PWA52999.1"/>
    </source>
</evidence>